<dbReference type="OrthoDB" id="9791859at2"/>
<evidence type="ECO:0000256" key="4">
    <source>
        <dbReference type="ARBA" id="ARBA00022842"/>
    </source>
</evidence>
<comment type="function">
    <text evidence="7">Catalyzes the thiamine diphosphate-dependent decarboxylation of 2-oxoglutarate and the subsequent addition of the resulting succinic semialdehyde-thiamine pyrophosphate anion to isochorismate to yield 2-succinyl-5-enolpyruvyl-6-hydroxy-3-cyclohexene-1-carboxylate (SEPHCHC).</text>
</comment>
<dbReference type="GO" id="GO:0070204">
    <property type="term" value="F:2-succinyl-5-enolpyruvyl-6-hydroxy-3-cyclohexene-1-carboxylic-acid synthase activity"/>
    <property type="evidence" value="ECO:0007669"/>
    <property type="project" value="UniProtKB-UniRule"/>
</dbReference>
<evidence type="ECO:0000259" key="10">
    <source>
        <dbReference type="Pfam" id="PF16582"/>
    </source>
</evidence>
<dbReference type="Gene3D" id="3.40.50.970">
    <property type="match status" value="2"/>
</dbReference>
<dbReference type="Pfam" id="PF16582">
    <property type="entry name" value="TPP_enzyme_M_2"/>
    <property type="match status" value="1"/>
</dbReference>
<dbReference type="NCBIfam" id="TIGR00173">
    <property type="entry name" value="menD"/>
    <property type="match status" value="1"/>
</dbReference>
<dbReference type="EMBL" id="RHHM01000001">
    <property type="protein sequence ID" value="RQM39924.1"/>
    <property type="molecule type" value="Genomic_DNA"/>
</dbReference>
<dbReference type="InterPro" id="IPR029061">
    <property type="entry name" value="THDP-binding"/>
</dbReference>
<dbReference type="Proteomes" id="UP000279457">
    <property type="component" value="Unassembled WGS sequence"/>
</dbReference>
<dbReference type="PANTHER" id="PTHR42916:SF1">
    <property type="entry name" value="PROTEIN PHYLLO, CHLOROPLASTIC"/>
    <property type="match status" value="1"/>
</dbReference>
<comment type="cofactor">
    <cofactor evidence="7">
        <name>Mg(2+)</name>
        <dbReference type="ChEBI" id="CHEBI:18420"/>
    </cofactor>
    <cofactor evidence="7">
        <name>Mn(2+)</name>
        <dbReference type="ChEBI" id="CHEBI:29035"/>
    </cofactor>
</comment>
<name>A0A3N6S2V2_9GAMM</name>
<feature type="domain" description="Thiamine pyrophosphate enzyme TPP-binding" evidence="8">
    <location>
        <begin position="422"/>
        <end position="534"/>
    </location>
</feature>
<keyword evidence="6 7" id="KW-0464">Manganese</keyword>
<keyword evidence="3 7" id="KW-0479">Metal-binding</keyword>
<evidence type="ECO:0000256" key="6">
    <source>
        <dbReference type="ARBA" id="ARBA00023211"/>
    </source>
</evidence>
<dbReference type="InterPro" id="IPR011766">
    <property type="entry name" value="TPP_enzyme_TPP-bd"/>
</dbReference>
<dbReference type="GO" id="GO:0000287">
    <property type="term" value="F:magnesium ion binding"/>
    <property type="evidence" value="ECO:0007669"/>
    <property type="project" value="UniProtKB-UniRule"/>
</dbReference>
<evidence type="ECO:0000313" key="12">
    <source>
        <dbReference type="Proteomes" id="UP000279457"/>
    </source>
</evidence>
<dbReference type="EC" id="2.2.1.9" evidence="7"/>
<dbReference type="UniPathway" id="UPA00079"/>
<keyword evidence="4 7" id="KW-0460">Magnesium</keyword>
<comment type="subunit">
    <text evidence="7">Homodimer.</text>
</comment>
<evidence type="ECO:0000259" key="8">
    <source>
        <dbReference type="Pfam" id="PF02775"/>
    </source>
</evidence>
<dbReference type="Gene3D" id="3.40.50.1220">
    <property type="entry name" value="TPP-binding domain"/>
    <property type="match status" value="1"/>
</dbReference>
<comment type="catalytic activity">
    <reaction evidence="7">
        <text>isochorismate + 2-oxoglutarate + H(+) = 5-enolpyruvoyl-6-hydroxy-2-succinyl-cyclohex-3-ene-1-carboxylate + CO2</text>
        <dbReference type="Rhea" id="RHEA:25593"/>
        <dbReference type="ChEBI" id="CHEBI:15378"/>
        <dbReference type="ChEBI" id="CHEBI:16526"/>
        <dbReference type="ChEBI" id="CHEBI:16810"/>
        <dbReference type="ChEBI" id="CHEBI:29780"/>
        <dbReference type="ChEBI" id="CHEBI:58818"/>
        <dbReference type="EC" id="2.2.1.9"/>
    </reaction>
</comment>
<evidence type="ECO:0000256" key="5">
    <source>
        <dbReference type="ARBA" id="ARBA00023052"/>
    </source>
</evidence>
<feature type="domain" description="Menaquinone biosynthesis protein MenD middle" evidence="10">
    <location>
        <begin position="184"/>
        <end position="387"/>
    </location>
</feature>
<comment type="cofactor">
    <cofactor evidence="7">
        <name>thiamine diphosphate</name>
        <dbReference type="ChEBI" id="CHEBI:58937"/>
    </cofactor>
    <text evidence="7">Binds 1 thiamine pyrophosphate per subunit.</text>
</comment>
<comment type="pathway">
    <text evidence="7">Quinol/quinone metabolism; 1,4-dihydroxy-2-naphthoate biosynthesis; 1,4-dihydroxy-2-naphthoate from chorismate: step 2/7.</text>
</comment>
<comment type="similarity">
    <text evidence="7">Belongs to the TPP enzyme family. MenD subfamily.</text>
</comment>
<protein>
    <recommendedName>
        <fullName evidence="7">2-succinyl-5-enolpyruvyl-6-hydroxy-3-cyclohexene-1-carboxylate synthase</fullName>
        <shortName evidence="7">SEPHCHC synthase</shortName>
        <ecNumber evidence="7">2.2.1.9</ecNumber>
    </recommendedName>
    <alternativeName>
        <fullName evidence="7">Menaquinone biosynthesis protein MenD</fullName>
    </alternativeName>
</protein>
<feature type="domain" description="Thiamine pyrophosphate enzyme N-terminal TPP-binding" evidence="9">
    <location>
        <begin position="10"/>
        <end position="118"/>
    </location>
</feature>
<dbReference type="GO" id="GO:0009234">
    <property type="term" value="P:menaquinone biosynthetic process"/>
    <property type="evidence" value="ECO:0007669"/>
    <property type="project" value="UniProtKB-UniRule"/>
</dbReference>
<evidence type="ECO:0000256" key="7">
    <source>
        <dbReference type="HAMAP-Rule" id="MF_01659"/>
    </source>
</evidence>
<dbReference type="GO" id="GO:0030145">
    <property type="term" value="F:manganese ion binding"/>
    <property type="evidence" value="ECO:0007669"/>
    <property type="project" value="UniProtKB-UniRule"/>
</dbReference>
<keyword evidence="5 7" id="KW-0786">Thiamine pyrophosphate</keyword>
<organism evidence="11 12">
    <name type="scientific">Erwinia psidii</name>
    <dbReference type="NCBI Taxonomy" id="69224"/>
    <lineage>
        <taxon>Bacteria</taxon>
        <taxon>Pseudomonadati</taxon>
        <taxon>Pseudomonadota</taxon>
        <taxon>Gammaproteobacteria</taxon>
        <taxon>Enterobacterales</taxon>
        <taxon>Erwiniaceae</taxon>
        <taxon>Erwinia</taxon>
    </lineage>
</organism>
<evidence type="ECO:0000256" key="3">
    <source>
        <dbReference type="ARBA" id="ARBA00022723"/>
    </source>
</evidence>
<dbReference type="SUPFAM" id="SSF52518">
    <property type="entry name" value="Thiamin diphosphate-binding fold (THDP-binding)"/>
    <property type="match status" value="2"/>
</dbReference>
<evidence type="ECO:0000313" key="11">
    <source>
        <dbReference type="EMBL" id="RQM39924.1"/>
    </source>
</evidence>
<gene>
    <name evidence="7" type="primary">menD</name>
    <name evidence="11" type="ORF">EB241_01010</name>
</gene>
<dbReference type="Pfam" id="PF02775">
    <property type="entry name" value="TPP_enzyme_C"/>
    <property type="match status" value="1"/>
</dbReference>
<dbReference type="GO" id="GO:0030976">
    <property type="term" value="F:thiamine pyrophosphate binding"/>
    <property type="evidence" value="ECO:0007669"/>
    <property type="project" value="UniProtKB-UniRule"/>
</dbReference>
<dbReference type="HAMAP" id="MF_01659">
    <property type="entry name" value="MenD"/>
    <property type="match status" value="1"/>
</dbReference>
<dbReference type="CDD" id="cd02009">
    <property type="entry name" value="TPP_SHCHC_synthase"/>
    <property type="match status" value="1"/>
</dbReference>
<dbReference type="RefSeq" id="WP_124231374.1">
    <property type="nucleotide sequence ID" value="NZ_RHHM01000001.1"/>
</dbReference>
<dbReference type="InterPro" id="IPR012001">
    <property type="entry name" value="Thiamin_PyroP_enz_TPP-bd_dom"/>
</dbReference>
<comment type="caution">
    <text evidence="11">The sequence shown here is derived from an EMBL/GenBank/DDBJ whole genome shotgun (WGS) entry which is preliminary data.</text>
</comment>
<dbReference type="PANTHER" id="PTHR42916">
    <property type="entry name" value="2-SUCCINYL-5-ENOLPYRUVYL-6-HYDROXY-3-CYCLOHEXENE-1-CARBOXYLATE SYNTHASE"/>
    <property type="match status" value="1"/>
</dbReference>
<keyword evidence="1 7" id="KW-0474">Menaquinone biosynthesis</keyword>
<reference evidence="11 12" key="1">
    <citation type="submission" date="2018-10" db="EMBL/GenBank/DDBJ databases">
        <title>Draft genome sequence for the type isolate of Erwinia psidii, agent causal of bacterial blight in guava (Psidium guajava) and wilt and die-back of Eucalyptus spp.</title>
        <authorList>
            <person name="Hermenegildo P.S."/>
            <person name="Santos S.A."/>
            <person name="Guimaraes L.M.S."/>
            <person name="Vidigal P.M.P."/>
            <person name="Pereira I.C."/>
            <person name="Badel J.L."/>
            <person name="Alfenas-Zerbini P."/>
            <person name="Ferreira M.A.S.V."/>
            <person name="Alfenas A.C."/>
        </authorList>
    </citation>
    <scope>NUCLEOTIDE SEQUENCE [LARGE SCALE GENOMIC DNA]</scope>
    <source>
        <strain evidence="11 12">IBSBF 435</strain>
    </source>
</reference>
<keyword evidence="12" id="KW-1185">Reference proteome</keyword>
<dbReference type="InterPro" id="IPR004433">
    <property type="entry name" value="MenaQ_synth_MenD"/>
</dbReference>
<dbReference type="PIRSF" id="PIRSF004983">
    <property type="entry name" value="MenD"/>
    <property type="match status" value="1"/>
</dbReference>
<sequence>MSHSIFNRRWAAVILEALTRHGVRHLCIAPGSRSAPLTLAAADNGKFFCHTHFDERGLGYLALGLAKTTRQPVAVIVTSGTAVANLHPAVAEARLTGERLVVLSADRPQQLINCGANQAIEQPGLFGSHVAGALNLPSPSPDIPARWLVAVVDGLLQQHRAGAVHLNCPFAEPLYGGDPAAWQAWHDELGEWWCDDQPWTAMPVTLPLSVQADWAHWRQQNGLVVVGKVSPQEGVAVAAWAAMLGWPLLSDVQSHTGNPLPCAERWLHQPAACDALGQAALVVQFGAHLTGKHLTSRLAELKPAAFWLIDGQPGQRDPAYHRSKRIVASILDWLAAHQAISRPSWCEPLSALAEQAQRMISEEISVFGEAQLAARLPELLPPQGSLFTGNSLTIRLINAFARLPAGYPVYANRGASGIDGLIATAVGVQKGSGRALLMVLGDLSALYDLNSLALLRQVSAPMVVMVVNNNGGQIFSMLPTPEACRERFFSLPQQVSFAPAAEMFGLHYHRPQSFQELSAAVAKGWQRQQATLVELCVAEGDGAHQLANCGKAP</sequence>
<evidence type="ECO:0000256" key="1">
    <source>
        <dbReference type="ARBA" id="ARBA00022428"/>
    </source>
</evidence>
<dbReference type="CDD" id="cd07037">
    <property type="entry name" value="TPP_PYR_MenD"/>
    <property type="match status" value="1"/>
</dbReference>
<proteinExistence type="inferred from homology"/>
<dbReference type="InterPro" id="IPR032264">
    <property type="entry name" value="MenD_middle"/>
</dbReference>
<evidence type="ECO:0000259" key="9">
    <source>
        <dbReference type="Pfam" id="PF02776"/>
    </source>
</evidence>
<comment type="pathway">
    <text evidence="7">Quinol/quinone metabolism; menaquinone biosynthesis.</text>
</comment>
<dbReference type="Pfam" id="PF02776">
    <property type="entry name" value="TPP_enzyme_N"/>
    <property type="match status" value="1"/>
</dbReference>
<keyword evidence="2 7" id="KW-0808">Transferase</keyword>
<accession>A0A3N6S2V2</accession>
<dbReference type="UniPathway" id="UPA01057">
    <property type="reaction ID" value="UER00164"/>
</dbReference>
<dbReference type="AlphaFoldDB" id="A0A3N6S2V2"/>
<evidence type="ECO:0000256" key="2">
    <source>
        <dbReference type="ARBA" id="ARBA00022679"/>
    </source>
</evidence>